<feature type="coiled-coil region" evidence="3">
    <location>
        <begin position="171"/>
        <end position="201"/>
    </location>
</feature>
<dbReference type="Gene3D" id="3.30.70.270">
    <property type="match status" value="1"/>
</dbReference>
<evidence type="ECO:0000256" key="1">
    <source>
        <dbReference type="ARBA" id="ARBA00012528"/>
    </source>
</evidence>
<keyword evidence="6" id="KW-1185">Reference proteome</keyword>
<dbReference type="SMART" id="SM00267">
    <property type="entry name" value="GGDEF"/>
    <property type="match status" value="1"/>
</dbReference>
<dbReference type="GO" id="GO:0052621">
    <property type="term" value="F:diguanylate cyclase activity"/>
    <property type="evidence" value="ECO:0007669"/>
    <property type="project" value="UniProtKB-EC"/>
</dbReference>
<dbReference type="SUPFAM" id="SSF55073">
    <property type="entry name" value="Nucleotide cyclase"/>
    <property type="match status" value="1"/>
</dbReference>
<dbReference type="Proteomes" id="UP001222770">
    <property type="component" value="Unassembled WGS sequence"/>
</dbReference>
<name>A0ABT6CF19_9SPHN</name>
<dbReference type="PROSITE" id="PS50887">
    <property type="entry name" value="GGDEF"/>
    <property type="match status" value="1"/>
</dbReference>
<organism evidence="5 6">
    <name type="scientific">Novosphingobium cyanobacteriorum</name>
    <dbReference type="NCBI Taxonomy" id="3024215"/>
    <lineage>
        <taxon>Bacteria</taxon>
        <taxon>Pseudomonadati</taxon>
        <taxon>Pseudomonadota</taxon>
        <taxon>Alphaproteobacteria</taxon>
        <taxon>Sphingomonadales</taxon>
        <taxon>Sphingomonadaceae</taxon>
        <taxon>Novosphingobium</taxon>
    </lineage>
</organism>
<sequence>MSNASAAARLKRFFGAGDEDAGEGEVAISVRPSHLRVAADSSAERLMEEISSFLLGNRLAVTARNLLVAHSAFSGEDLKLARRIIDRIASGEGVTQDWLDGETPIEDPAGSAKRLAEQLQTSIDGFTATTRSARDTAASYNTELAAHVNEASAAAEGADVTRIVTLAQAMLERTRTLEAEMEARQAEAEELKERLARAQRDADIDHLTGLPNRRAFEALFEKNLREAQQQIDQLCVAICDIDHFKRVNDTHGHDTGDRVIRAVAETLARITDDKCHVARHGGEEFVMLFRGLSKTQAREKLDAVRENFSQRRFVNRVTDTPIGQITFSGGVADVFAYANPRDALKAADEALYVAKEQGRNCILSAG</sequence>
<dbReference type="NCBIfam" id="TIGR00254">
    <property type="entry name" value="GGDEF"/>
    <property type="match status" value="1"/>
</dbReference>
<dbReference type="EC" id="2.7.7.65" evidence="1"/>
<dbReference type="EMBL" id="JAROCY010000003">
    <property type="protein sequence ID" value="MDF8332401.1"/>
    <property type="molecule type" value="Genomic_DNA"/>
</dbReference>
<comment type="caution">
    <text evidence="5">The sequence shown here is derived from an EMBL/GenBank/DDBJ whole genome shotgun (WGS) entry which is preliminary data.</text>
</comment>
<dbReference type="Pfam" id="PF00990">
    <property type="entry name" value="GGDEF"/>
    <property type="match status" value="1"/>
</dbReference>
<keyword evidence="5" id="KW-0808">Transferase</keyword>
<feature type="domain" description="GGDEF" evidence="4">
    <location>
        <begin position="232"/>
        <end position="366"/>
    </location>
</feature>
<dbReference type="InterPro" id="IPR050469">
    <property type="entry name" value="Diguanylate_Cyclase"/>
</dbReference>
<evidence type="ECO:0000313" key="6">
    <source>
        <dbReference type="Proteomes" id="UP001222770"/>
    </source>
</evidence>
<dbReference type="RefSeq" id="WP_277275560.1">
    <property type="nucleotide sequence ID" value="NZ_JAROCY010000003.1"/>
</dbReference>
<accession>A0ABT6CF19</accession>
<protein>
    <recommendedName>
        <fullName evidence="1">diguanylate cyclase</fullName>
        <ecNumber evidence="1">2.7.7.65</ecNumber>
    </recommendedName>
</protein>
<evidence type="ECO:0000259" key="4">
    <source>
        <dbReference type="PROSITE" id="PS50887"/>
    </source>
</evidence>
<comment type="catalytic activity">
    <reaction evidence="2">
        <text>2 GTP = 3',3'-c-di-GMP + 2 diphosphate</text>
        <dbReference type="Rhea" id="RHEA:24898"/>
        <dbReference type="ChEBI" id="CHEBI:33019"/>
        <dbReference type="ChEBI" id="CHEBI:37565"/>
        <dbReference type="ChEBI" id="CHEBI:58805"/>
        <dbReference type="EC" id="2.7.7.65"/>
    </reaction>
</comment>
<keyword evidence="3" id="KW-0175">Coiled coil</keyword>
<dbReference type="InterPro" id="IPR000160">
    <property type="entry name" value="GGDEF_dom"/>
</dbReference>
<dbReference type="CDD" id="cd01949">
    <property type="entry name" value="GGDEF"/>
    <property type="match status" value="1"/>
</dbReference>
<reference evidence="5 6" key="1">
    <citation type="submission" date="2023-03" db="EMBL/GenBank/DDBJ databases">
        <title>Novosphingobium cyanobacteriorum sp. nov., isolated from a eutrophic reservoir during the Microcystis bloom period.</title>
        <authorList>
            <person name="Kang M."/>
            <person name="Le V."/>
            <person name="Ko S.-R."/>
            <person name="Lee S.-A."/>
            <person name="Ahn C.-Y."/>
        </authorList>
    </citation>
    <scope>NUCLEOTIDE SEQUENCE [LARGE SCALE GENOMIC DNA]</scope>
    <source>
        <strain evidence="5 6">HBC54</strain>
    </source>
</reference>
<dbReference type="PANTHER" id="PTHR45138:SF9">
    <property type="entry name" value="DIGUANYLATE CYCLASE DGCM-RELATED"/>
    <property type="match status" value="1"/>
</dbReference>
<dbReference type="PANTHER" id="PTHR45138">
    <property type="entry name" value="REGULATORY COMPONENTS OF SENSORY TRANSDUCTION SYSTEM"/>
    <property type="match status" value="1"/>
</dbReference>
<keyword evidence="5" id="KW-0548">Nucleotidyltransferase</keyword>
<evidence type="ECO:0000313" key="5">
    <source>
        <dbReference type="EMBL" id="MDF8332401.1"/>
    </source>
</evidence>
<dbReference type="InterPro" id="IPR043128">
    <property type="entry name" value="Rev_trsase/Diguanyl_cyclase"/>
</dbReference>
<dbReference type="InterPro" id="IPR029787">
    <property type="entry name" value="Nucleotide_cyclase"/>
</dbReference>
<proteinExistence type="predicted"/>
<gene>
    <name evidence="5" type="ORF">POM99_04240</name>
</gene>
<evidence type="ECO:0000256" key="2">
    <source>
        <dbReference type="ARBA" id="ARBA00034247"/>
    </source>
</evidence>
<evidence type="ECO:0000256" key="3">
    <source>
        <dbReference type="SAM" id="Coils"/>
    </source>
</evidence>